<reference evidence="2 3" key="1">
    <citation type="submission" date="2017-06" db="EMBL/GenBank/DDBJ databases">
        <authorList>
            <person name="Kim H.J."/>
            <person name="Triplett B.A."/>
        </authorList>
    </citation>
    <scope>NUCLEOTIDE SEQUENCE [LARGE SCALE GENOMIC DNA]</scope>
    <source>
        <strain evidence="2 3">DSM 11445</strain>
    </source>
</reference>
<proteinExistence type="predicted"/>
<gene>
    <name evidence="2" type="ORF">SAMN04488078_101023</name>
</gene>
<keyword evidence="1" id="KW-1133">Transmembrane helix</keyword>
<accession>A0A239DBI0</accession>
<sequence>MWGTFAVGLLARPWARQAAGFALAALTITLFILNLRRTAERAGRAAERIDRLERHDAVHRQMLDAAARRPRSRDDLLDRLRGGEF</sequence>
<keyword evidence="1" id="KW-0812">Transmembrane</keyword>
<evidence type="ECO:0000313" key="3">
    <source>
        <dbReference type="Proteomes" id="UP000198440"/>
    </source>
</evidence>
<feature type="transmembrane region" description="Helical" evidence="1">
    <location>
        <begin position="14"/>
        <end position="35"/>
    </location>
</feature>
<name>A0A239DBI0_9RHOB</name>
<organism evidence="2 3">
    <name type="scientific">Antarctobacter heliothermus</name>
    <dbReference type="NCBI Taxonomy" id="74033"/>
    <lineage>
        <taxon>Bacteria</taxon>
        <taxon>Pseudomonadati</taxon>
        <taxon>Pseudomonadota</taxon>
        <taxon>Alphaproteobacteria</taxon>
        <taxon>Rhodobacterales</taxon>
        <taxon>Roseobacteraceae</taxon>
        <taxon>Antarctobacter</taxon>
    </lineage>
</organism>
<dbReference type="Proteomes" id="UP000198440">
    <property type="component" value="Unassembled WGS sequence"/>
</dbReference>
<evidence type="ECO:0000256" key="1">
    <source>
        <dbReference type="SAM" id="Phobius"/>
    </source>
</evidence>
<protein>
    <submittedName>
        <fullName evidence="2">Uncharacterized protein</fullName>
    </submittedName>
</protein>
<dbReference type="AlphaFoldDB" id="A0A239DBI0"/>
<dbReference type="EMBL" id="FZON01000010">
    <property type="protein sequence ID" value="SNS29211.1"/>
    <property type="molecule type" value="Genomic_DNA"/>
</dbReference>
<dbReference type="RefSeq" id="WP_089277188.1">
    <property type="nucleotide sequence ID" value="NZ_FZON01000010.1"/>
</dbReference>
<keyword evidence="1" id="KW-0472">Membrane</keyword>
<evidence type="ECO:0000313" key="2">
    <source>
        <dbReference type="EMBL" id="SNS29211.1"/>
    </source>
</evidence>